<dbReference type="Pfam" id="PF13873">
    <property type="entry name" value="Myb_DNA-bind_5"/>
    <property type="match status" value="1"/>
</dbReference>
<proteinExistence type="predicted"/>
<evidence type="ECO:0000259" key="1">
    <source>
        <dbReference type="Pfam" id="PF13873"/>
    </source>
</evidence>
<dbReference type="PANTHER" id="PTHR23098:SF23">
    <property type="entry name" value="MYB-RELATED TRANSCRIPTION FACTOR, PARTNER OF PROFILIN-LIKE ISOFORM X2-RELATED"/>
    <property type="match status" value="1"/>
</dbReference>
<keyword evidence="3" id="KW-1185">Reference proteome</keyword>
<name>A0AAV7UMP6_PLEWA</name>
<dbReference type="EMBL" id="JANPWB010000005">
    <property type="protein sequence ID" value="KAJ1190279.1"/>
    <property type="molecule type" value="Genomic_DNA"/>
</dbReference>
<dbReference type="InterPro" id="IPR028002">
    <property type="entry name" value="Myb_DNA-bind_5"/>
</dbReference>
<gene>
    <name evidence="2" type="ORF">NDU88_007017</name>
</gene>
<feature type="domain" description="Myb/SANT-like DNA-binding" evidence="1">
    <location>
        <begin position="38"/>
        <end position="111"/>
    </location>
</feature>
<dbReference type="PANTHER" id="PTHR23098">
    <property type="entry name" value="AGAP001331-PA-RELATED"/>
    <property type="match status" value="1"/>
</dbReference>
<accession>A0AAV7UMP6</accession>
<comment type="caution">
    <text evidence="2">The sequence shown here is derived from an EMBL/GenBank/DDBJ whole genome shotgun (WGS) entry which is preliminary data.</text>
</comment>
<evidence type="ECO:0000313" key="2">
    <source>
        <dbReference type="EMBL" id="KAJ1190279.1"/>
    </source>
</evidence>
<reference evidence="2" key="1">
    <citation type="journal article" date="2022" name="bioRxiv">
        <title>Sequencing and chromosome-scale assembly of the giantPleurodeles waltlgenome.</title>
        <authorList>
            <person name="Brown T."/>
            <person name="Elewa A."/>
            <person name="Iarovenko S."/>
            <person name="Subramanian E."/>
            <person name="Araus A.J."/>
            <person name="Petzold A."/>
            <person name="Susuki M."/>
            <person name="Suzuki K.-i.T."/>
            <person name="Hayashi T."/>
            <person name="Toyoda A."/>
            <person name="Oliveira C."/>
            <person name="Osipova E."/>
            <person name="Leigh N.D."/>
            <person name="Simon A."/>
            <person name="Yun M.H."/>
        </authorList>
    </citation>
    <scope>NUCLEOTIDE SEQUENCE</scope>
    <source>
        <strain evidence="2">20211129_DDA</strain>
        <tissue evidence="2">Liver</tissue>
    </source>
</reference>
<dbReference type="AlphaFoldDB" id="A0AAV7UMP6"/>
<sequence length="133" mass="15189">MAMTVRSAADMTDIFYLLTQLLPDLCLEVTMAHVSGERAPAITAEELENLVDGVLPQYTLLYGPPDKQVNGHQKKGIWRSIAKEVRTPRVFDRRSTHCHKMWEDLRRWAKKMAEAQLGLASHRGRCARRTMTP</sequence>
<protein>
    <recommendedName>
        <fullName evidence="1">Myb/SANT-like DNA-binding domain-containing protein</fullName>
    </recommendedName>
</protein>
<dbReference type="GO" id="GO:0005634">
    <property type="term" value="C:nucleus"/>
    <property type="evidence" value="ECO:0007669"/>
    <property type="project" value="TreeGrafter"/>
</dbReference>
<evidence type="ECO:0000313" key="3">
    <source>
        <dbReference type="Proteomes" id="UP001066276"/>
    </source>
</evidence>
<dbReference type="Proteomes" id="UP001066276">
    <property type="component" value="Chromosome 3_1"/>
</dbReference>
<organism evidence="2 3">
    <name type="scientific">Pleurodeles waltl</name>
    <name type="common">Iberian ribbed newt</name>
    <dbReference type="NCBI Taxonomy" id="8319"/>
    <lineage>
        <taxon>Eukaryota</taxon>
        <taxon>Metazoa</taxon>
        <taxon>Chordata</taxon>
        <taxon>Craniata</taxon>
        <taxon>Vertebrata</taxon>
        <taxon>Euteleostomi</taxon>
        <taxon>Amphibia</taxon>
        <taxon>Batrachia</taxon>
        <taxon>Caudata</taxon>
        <taxon>Salamandroidea</taxon>
        <taxon>Salamandridae</taxon>
        <taxon>Pleurodelinae</taxon>
        <taxon>Pleurodeles</taxon>
    </lineage>
</organism>